<evidence type="ECO:0000313" key="3">
    <source>
        <dbReference type="EMBL" id="CRK90854.1"/>
    </source>
</evidence>
<dbReference type="PANTHER" id="PTHR21082">
    <property type="entry name" value="PROTEIN INTURNED"/>
    <property type="match status" value="1"/>
</dbReference>
<dbReference type="Pfam" id="PF19033">
    <property type="entry name" value="Intu_longin_3"/>
    <property type="match status" value="1"/>
</dbReference>
<dbReference type="GO" id="GO:0005929">
    <property type="term" value="C:cilium"/>
    <property type="evidence" value="ECO:0007669"/>
    <property type="project" value="TreeGrafter"/>
</dbReference>
<feature type="domain" description="CCZ1/INTU/HPS4 third Longin" evidence="2">
    <location>
        <begin position="644"/>
        <end position="765"/>
    </location>
</feature>
<proteinExistence type="predicted"/>
<evidence type="ECO:0000259" key="2">
    <source>
        <dbReference type="Pfam" id="PF19033"/>
    </source>
</evidence>
<dbReference type="EMBL" id="CVRI01000020">
    <property type="protein sequence ID" value="CRK90854.1"/>
    <property type="molecule type" value="Genomic_DNA"/>
</dbReference>
<dbReference type="Proteomes" id="UP000183832">
    <property type="component" value="Unassembled WGS sequence"/>
</dbReference>
<accession>A0A1J1HWF8</accession>
<dbReference type="GO" id="GO:0001736">
    <property type="term" value="P:establishment of planar polarity"/>
    <property type="evidence" value="ECO:0007669"/>
    <property type="project" value="InterPro"/>
</dbReference>
<feature type="domain" description="CCZ1/INTU second Longin" evidence="1">
    <location>
        <begin position="435"/>
        <end position="551"/>
    </location>
</feature>
<dbReference type="GO" id="GO:0007399">
    <property type="term" value="P:nervous system development"/>
    <property type="evidence" value="ECO:0007669"/>
    <property type="project" value="TreeGrafter"/>
</dbReference>
<dbReference type="InterPro" id="IPR043988">
    <property type="entry name" value="CCZ1/INTU_longin_2"/>
</dbReference>
<dbReference type="GO" id="GO:0016192">
    <property type="term" value="P:vesicle-mediated transport"/>
    <property type="evidence" value="ECO:0007669"/>
    <property type="project" value="InterPro"/>
</dbReference>
<dbReference type="AlphaFoldDB" id="A0A1J1HWF8"/>
<dbReference type="PANTHER" id="PTHR21082:SF4">
    <property type="entry name" value="PROTEIN INTURNED"/>
    <property type="match status" value="1"/>
</dbReference>
<keyword evidence="4" id="KW-1185">Reference proteome</keyword>
<evidence type="ECO:0000259" key="1">
    <source>
        <dbReference type="Pfam" id="PF19032"/>
    </source>
</evidence>
<name>A0A1J1HWF8_9DIPT</name>
<organism evidence="3 4">
    <name type="scientific">Clunio marinus</name>
    <dbReference type="NCBI Taxonomy" id="568069"/>
    <lineage>
        <taxon>Eukaryota</taxon>
        <taxon>Metazoa</taxon>
        <taxon>Ecdysozoa</taxon>
        <taxon>Arthropoda</taxon>
        <taxon>Hexapoda</taxon>
        <taxon>Insecta</taxon>
        <taxon>Pterygota</taxon>
        <taxon>Neoptera</taxon>
        <taxon>Endopterygota</taxon>
        <taxon>Diptera</taxon>
        <taxon>Nematocera</taxon>
        <taxon>Chironomoidea</taxon>
        <taxon>Chironomidae</taxon>
        <taxon>Clunio</taxon>
    </lineage>
</organism>
<dbReference type="GO" id="GO:0060271">
    <property type="term" value="P:cilium assembly"/>
    <property type="evidence" value="ECO:0007669"/>
    <property type="project" value="InterPro"/>
</dbReference>
<reference evidence="3 4" key="1">
    <citation type="submission" date="2015-04" db="EMBL/GenBank/DDBJ databases">
        <authorList>
            <person name="Syromyatnikov M.Y."/>
            <person name="Popov V.N."/>
        </authorList>
    </citation>
    <scope>NUCLEOTIDE SEQUENCE [LARGE SCALE GENOMIC DNA]</scope>
</reference>
<dbReference type="InterPro" id="IPR039151">
    <property type="entry name" value="INTU"/>
</dbReference>
<sequence length="771" mass="89485">MNNHIIVSHNDQESDRSSFSYTPSFKDFIDEDSEGNSELFFIRCSEKLSLTEAASPSNQNAFRNEYKRMSLRRNRGVLSKISKKNQQNNSVKVKKVENYSHADGSLLKEFTIVMEKNKNTKLKLRKSKTINANYENMFETLFNASIVLIDKKLFIKNVSESSVFKSLQGDNYFIKFIDKEIISPENINSMLKRIQNKFAFTLTVCGENVNDLEHLGSEQISISKSSDIISNRSKLFLMDTSSSNEIIFSLIVITKNEQETSDSEDFTTMFSYPPKERNFLHKLKGSFLTIQMIMKSSFSSPNVTVINFHDTKYFITTTVKDETQFIILSFNANYVNRFDVAHHTTNILKYLDYVFPDALNLRSFEELLTICDLIQVYLSKQKSDIDFENLFSCSNYVPLPKEIVLRMNDSLSELEAMDYRNWNETLIELFGKFNIIGSCMFYKTFQICSHFNKIDMENIELFIKFSCIKLIYTHCNVREIAIWKRVYPKDYQSFNGNNDARENKVFLLILAHGNLMMSVLLEENSFNSNPETAMQNSNYLIYFLEEMDDILDHMNFVGIENLTKIWINSLKRPLCENFLEQDDGASCVSDYFKTIREEDDDTEFDYGSQKSSSGFDITEFSDAIYKDFSDIFPQTLTFGTDNCLINFIQLDESKGILITPMNEQDQLKTNDRMLNIFRSGCIKIHKLLQNTSKFNIMFSRETNKFSHKSTSMMPIKEHGLMIQEKTSNGNFIDLWIIGRLFGSREVFVCFNGKTPQNMIEMAFRISINCIG</sequence>
<dbReference type="OrthoDB" id="10263272at2759"/>
<dbReference type="Pfam" id="PF19032">
    <property type="entry name" value="Intu_longin_2"/>
    <property type="match status" value="1"/>
</dbReference>
<gene>
    <name evidence="3" type="primary">putative Protein inturned</name>
    <name evidence="3" type="ORF">CLUMA_CG004544</name>
</gene>
<dbReference type="InterPro" id="IPR043989">
    <property type="entry name" value="CCZ1/INTU/HSP4_longin_3"/>
</dbReference>
<dbReference type="GO" id="GO:0005737">
    <property type="term" value="C:cytoplasm"/>
    <property type="evidence" value="ECO:0007669"/>
    <property type="project" value="TreeGrafter"/>
</dbReference>
<evidence type="ECO:0000313" key="4">
    <source>
        <dbReference type="Proteomes" id="UP000183832"/>
    </source>
</evidence>
<dbReference type="STRING" id="568069.A0A1J1HWF8"/>
<protein>
    <submittedName>
        <fullName evidence="3">CLUMA_CG004544, isoform A</fullName>
    </submittedName>
</protein>